<comment type="caution">
    <text evidence="2">The sequence shown here is derived from an EMBL/GenBank/DDBJ whole genome shotgun (WGS) entry which is preliminary data.</text>
</comment>
<dbReference type="InterPro" id="IPR002477">
    <property type="entry name" value="Peptidoglycan-bd-like"/>
</dbReference>
<dbReference type="InterPro" id="IPR036366">
    <property type="entry name" value="PGBDSf"/>
</dbReference>
<evidence type="ECO:0000313" key="3">
    <source>
        <dbReference type="Proteomes" id="UP000746751"/>
    </source>
</evidence>
<dbReference type="Pfam" id="PF01471">
    <property type="entry name" value="PG_binding_1"/>
    <property type="match status" value="2"/>
</dbReference>
<proteinExistence type="predicted"/>
<dbReference type="SUPFAM" id="SSF47090">
    <property type="entry name" value="PGBD-like"/>
    <property type="match status" value="2"/>
</dbReference>
<gene>
    <name evidence="2" type="ORF">K8U80_10840</name>
</gene>
<name>A0A921LS95_9ACTN</name>
<reference evidence="2" key="2">
    <citation type="submission" date="2021-09" db="EMBL/GenBank/DDBJ databases">
        <authorList>
            <person name="Gilroy R."/>
        </authorList>
    </citation>
    <scope>NUCLEOTIDE SEQUENCE</scope>
    <source>
        <strain evidence="2">ChiGjej2B2-7701</strain>
    </source>
</reference>
<feature type="domain" description="Peptidoglycan binding-like" evidence="1">
    <location>
        <begin position="89"/>
        <end position="140"/>
    </location>
</feature>
<protein>
    <submittedName>
        <fullName evidence="2">Peptidoglycan-binding protein</fullName>
    </submittedName>
</protein>
<dbReference type="EMBL" id="DYVF01000065">
    <property type="protein sequence ID" value="HJG31872.1"/>
    <property type="molecule type" value="Genomic_DNA"/>
</dbReference>
<accession>A0A921LS95</accession>
<evidence type="ECO:0000259" key="1">
    <source>
        <dbReference type="Pfam" id="PF01471"/>
    </source>
</evidence>
<feature type="domain" description="Peptidoglycan binding-like" evidence="1">
    <location>
        <begin position="9"/>
        <end position="56"/>
    </location>
</feature>
<sequence length="301" mass="32657">MEPIVKGMQGPAVEDVQSRLAILGFEIDADEREQKLFGDSTAQAVSTFRNDNELTLGDEVDMACWSALVDASYRLGDRTLYLRLPNFHGADVRALQQALNVLGFACGVDDGYFGPHTEAALQQFQENVGLFADGMAFQDTFAYIARLRHVWEGKPSVVEAEERIGFARASEVLERYHIAVIGDDPIARAVASRMWNIASATTETSGMVLCDRSIPEGMDLVLELSSSDLPEDAAPRPTIVLAECSNLTQRLSTAFAAAQSKPALIRIELTGITGYDGMFTSSDAQTLAVRLLDGVCAALND</sequence>
<dbReference type="Gene3D" id="1.10.101.10">
    <property type="entry name" value="PGBD-like superfamily/PGBD"/>
    <property type="match status" value="2"/>
</dbReference>
<dbReference type="InterPro" id="IPR036365">
    <property type="entry name" value="PGBD-like_sf"/>
</dbReference>
<organism evidence="2 3">
    <name type="scientific">Collinsella ihumii</name>
    <dbReference type="NCBI Taxonomy" id="1720204"/>
    <lineage>
        <taxon>Bacteria</taxon>
        <taxon>Bacillati</taxon>
        <taxon>Actinomycetota</taxon>
        <taxon>Coriobacteriia</taxon>
        <taxon>Coriobacteriales</taxon>
        <taxon>Coriobacteriaceae</taxon>
        <taxon>Collinsella</taxon>
    </lineage>
</organism>
<evidence type="ECO:0000313" key="2">
    <source>
        <dbReference type="EMBL" id="HJG31872.1"/>
    </source>
</evidence>
<reference evidence="2" key="1">
    <citation type="journal article" date="2021" name="PeerJ">
        <title>Extensive microbial diversity within the chicken gut microbiome revealed by metagenomics and culture.</title>
        <authorList>
            <person name="Gilroy R."/>
            <person name="Ravi A."/>
            <person name="Getino M."/>
            <person name="Pursley I."/>
            <person name="Horton D.L."/>
            <person name="Alikhan N.F."/>
            <person name="Baker D."/>
            <person name="Gharbi K."/>
            <person name="Hall N."/>
            <person name="Watson M."/>
            <person name="Adriaenssens E.M."/>
            <person name="Foster-Nyarko E."/>
            <person name="Jarju S."/>
            <person name="Secka A."/>
            <person name="Antonio M."/>
            <person name="Oren A."/>
            <person name="Chaudhuri R.R."/>
            <person name="La Ragione R."/>
            <person name="Hildebrand F."/>
            <person name="Pallen M.J."/>
        </authorList>
    </citation>
    <scope>NUCLEOTIDE SEQUENCE</scope>
    <source>
        <strain evidence="2">ChiGjej2B2-7701</strain>
    </source>
</reference>
<dbReference type="Proteomes" id="UP000746751">
    <property type="component" value="Unassembled WGS sequence"/>
</dbReference>
<dbReference type="AlphaFoldDB" id="A0A921LS95"/>